<organism evidence="3 4">
    <name type="scientific">Streptomyces oryzae</name>
    <dbReference type="NCBI Taxonomy" id="1434886"/>
    <lineage>
        <taxon>Bacteria</taxon>
        <taxon>Bacillati</taxon>
        <taxon>Actinomycetota</taxon>
        <taxon>Actinomycetes</taxon>
        <taxon>Kitasatosporales</taxon>
        <taxon>Streptomycetaceae</taxon>
        <taxon>Streptomyces</taxon>
    </lineage>
</organism>
<comment type="similarity">
    <text evidence="1">Belongs to the amidase family.</text>
</comment>
<dbReference type="Proteomes" id="UP001519064">
    <property type="component" value="Unassembled WGS sequence"/>
</dbReference>
<dbReference type="RefSeq" id="WP_247746467.1">
    <property type="nucleotide sequence ID" value="NZ_JADKMA010000137.1"/>
</dbReference>
<sequence length="146" mass="14755">PTPIRLPDPADCWQTLRATPFDAADRNTADGNTAVREPAARTAAALTTATALTAELDRVFNEVDLIATPTTPNPPHGHDGPGDTMSVALTWAFNITGHPALSVPAGLTADGEPVGLQLVAPHGREADLLAVAAAAEAAAAGPAGAR</sequence>
<dbReference type="SUPFAM" id="SSF75304">
    <property type="entry name" value="Amidase signature (AS) enzymes"/>
    <property type="match status" value="1"/>
</dbReference>
<accession>A0ABS3XGS3</accession>
<protein>
    <recommendedName>
        <fullName evidence="2">Amidase domain-containing protein</fullName>
    </recommendedName>
</protein>
<dbReference type="InterPro" id="IPR036928">
    <property type="entry name" value="AS_sf"/>
</dbReference>
<evidence type="ECO:0000313" key="4">
    <source>
        <dbReference type="Proteomes" id="UP001519064"/>
    </source>
</evidence>
<keyword evidence="4" id="KW-1185">Reference proteome</keyword>
<name>A0ABS3XGS3_9ACTN</name>
<proteinExistence type="inferred from homology"/>
<dbReference type="PANTHER" id="PTHR11895:SF7">
    <property type="entry name" value="GLUTAMYL-TRNA(GLN) AMIDOTRANSFERASE SUBUNIT A, MITOCHONDRIAL"/>
    <property type="match status" value="1"/>
</dbReference>
<dbReference type="Pfam" id="PF01425">
    <property type="entry name" value="Amidase"/>
    <property type="match status" value="1"/>
</dbReference>
<feature type="domain" description="Amidase" evidence="2">
    <location>
        <begin position="42"/>
        <end position="129"/>
    </location>
</feature>
<reference evidence="3 4" key="1">
    <citation type="submission" date="2020-11" db="EMBL/GenBank/DDBJ databases">
        <title>Streptomyces spirodelae sp. nov., isolated from duckweed.</title>
        <authorList>
            <person name="Saimee Y."/>
            <person name="Duangmal K."/>
        </authorList>
    </citation>
    <scope>NUCLEOTIDE SEQUENCE [LARGE SCALE GENOMIC DNA]</scope>
    <source>
        <strain evidence="3 4">S16-07</strain>
    </source>
</reference>
<evidence type="ECO:0000256" key="1">
    <source>
        <dbReference type="ARBA" id="ARBA00009199"/>
    </source>
</evidence>
<dbReference type="EMBL" id="JADKMA010000137">
    <property type="protein sequence ID" value="MBO8194610.1"/>
    <property type="molecule type" value="Genomic_DNA"/>
</dbReference>
<dbReference type="InterPro" id="IPR023631">
    <property type="entry name" value="Amidase_dom"/>
</dbReference>
<dbReference type="PANTHER" id="PTHR11895">
    <property type="entry name" value="TRANSAMIDASE"/>
    <property type="match status" value="1"/>
</dbReference>
<dbReference type="InterPro" id="IPR000120">
    <property type="entry name" value="Amidase"/>
</dbReference>
<comment type="caution">
    <text evidence="3">The sequence shown here is derived from an EMBL/GenBank/DDBJ whole genome shotgun (WGS) entry which is preliminary data.</text>
</comment>
<dbReference type="Gene3D" id="3.90.1300.10">
    <property type="entry name" value="Amidase signature (AS) domain"/>
    <property type="match status" value="1"/>
</dbReference>
<gene>
    <name evidence="3" type="ORF">ITI46_23575</name>
</gene>
<evidence type="ECO:0000259" key="2">
    <source>
        <dbReference type="Pfam" id="PF01425"/>
    </source>
</evidence>
<evidence type="ECO:0000313" key="3">
    <source>
        <dbReference type="EMBL" id="MBO8194610.1"/>
    </source>
</evidence>
<feature type="non-terminal residue" evidence="3">
    <location>
        <position position="1"/>
    </location>
</feature>